<dbReference type="AlphaFoldDB" id="A0A3D3RDK6"/>
<reference evidence="1 2" key="1">
    <citation type="journal article" date="2018" name="Nat. Biotechnol.">
        <title>A standardized bacterial taxonomy based on genome phylogeny substantially revises the tree of life.</title>
        <authorList>
            <person name="Parks D.H."/>
            <person name="Chuvochina M."/>
            <person name="Waite D.W."/>
            <person name="Rinke C."/>
            <person name="Skarshewski A."/>
            <person name="Chaumeil P.A."/>
            <person name="Hugenholtz P."/>
        </authorList>
    </citation>
    <scope>NUCLEOTIDE SEQUENCE [LARGE SCALE GENOMIC DNA]</scope>
    <source>
        <strain evidence="1">UBA9375</strain>
    </source>
</reference>
<protein>
    <submittedName>
        <fullName evidence="1">Uncharacterized protein</fullName>
    </submittedName>
</protein>
<organism evidence="1 2">
    <name type="scientific">Gimesia maris</name>
    <dbReference type="NCBI Taxonomy" id="122"/>
    <lineage>
        <taxon>Bacteria</taxon>
        <taxon>Pseudomonadati</taxon>
        <taxon>Planctomycetota</taxon>
        <taxon>Planctomycetia</taxon>
        <taxon>Planctomycetales</taxon>
        <taxon>Planctomycetaceae</taxon>
        <taxon>Gimesia</taxon>
    </lineage>
</organism>
<gene>
    <name evidence="1" type="ORF">DIT97_29415</name>
</gene>
<name>A0A3D3RDK6_9PLAN</name>
<evidence type="ECO:0000313" key="1">
    <source>
        <dbReference type="EMBL" id="HCO26925.1"/>
    </source>
</evidence>
<comment type="caution">
    <text evidence="1">The sequence shown here is derived from an EMBL/GenBank/DDBJ whole genome shotgun (WGS) entry which is preliminary data.</text>
</comment>
<dbReference type="Proteomes" id="UP000263642">
    <property type="component" value="Unassembled WGS sequence"/>
</dbReference>
<dbReference type="EMBL" id="DQAY01000182">
    <property type="protein sequence ID" value="HCO26925.1"/>
    <property type="molecule type" value="Genomic_DNA"/>
</dbReference>
<proteinExistence type="predicted"/>
<sequence>MKLQQTIPDVMNHRESFLPTIFPHSIEWATLGTRKFLARDWADKIGIVALSISVGTHISID</sequence>
<accession>A0A3D3RDK6</accession>
<evidence type="ECO:0000313" key="2">
    <source>
        <dbReference type="Proteomes" id="UP000263642"/>
    </source>
</evidence>